<accession>A0A8J2WVS1</accession>
<gene>
    <name evidence="1" type="ORF">PECAL_2P06770</name>
</gene>
<dbReference type="OrthoDB" id="202415at2759"/>
<reference evidence="1" key="1">
    <citation type="submission" date="2021-11" db="EMBL/GenBank/DDBJ databases">
        <authorList>
            <consortium name="Genoscope - CEA"/>
            <person name="William W."/>
        </authorList>
    </citation>
    <scope>NUCLEOTIDE SEQUENCE</scope>
</reference>
<comment type="caution">
    <text evidence="1">The sequence shown here is derived from an EMBL/GenBank/DDBJ whole genome shotgun (WGS) entry which is preliminary data.</text>
</comment>
<dbReference type="EMBL" id="CAKKNE010000002">
    <property type="protein sequence ID" value="CAH0367645.1"/>
    <property type="molecule type" value="Genomic_DNA"/>
</dbReference>
<evidence type="ECO:0000313" key="2">
    <source>
        <dbReference type="Proteomes" id="UP000789595"/>
    </source>
</evidence>
<evidence type="ECO:0000313" key="1">
    <source>
        <dbReference type="EMBL" id="CAH0367645.1"/>
    </source>
</evidence>
<name>A0A8J2WVS1_9STRA</name>
<organism evidence="1 2">
    <name type="scientific">Pelagomonas calceolata</name>
    <dbReference type="NCBI Taxonomy" id="35677"/>
    <lineage>
        <taxon>Eukaryota</taxon>
        <taxon>Sar</taxon>
        <taxon>Stramenopiles</taxon>
        <taxon>Ochrophyta</taxon>
        <taxon>Pelagophyceae</taxon>
        <taxon>Pelagomonadales</taxon>
        <taxon>Pelagomonadaceae</taxon>
        <taxon>Pelagomonas</taxon>
    </lineage>
</organism>
<sequence length="485" mass="54025">MMRALLLVVVVHGKRAPPLGGRHGARLRTYAQLGRRRVPPPGSTPDHVKRVYDELDRSVAYFPQTTNRSDAANIVKEILAHPYGLALLNGRLFAHEGVDLKTIRQFRLLLEASERRRVRNVVVAHNSASDGRCATVCRDCGHGSHERDRGRRHLPSTLIAKKGGFKERCGVLVPNPYFGTYRERTNSTNYVVRTPWVRRQNQAFWRGRLIEPGKACMKEKCVPDPNLCEGNLARFEGLSLTLRHPELFDVKALHISPSCRTDKAALRNRSCLPTSFATKIAKRLHKVTEPKHRPHNYYARFKMNLHFPGSTTGSYSRNLNHLWSTDAVVLIWKHAAVEHYYRGLAHGATHLDVDLASAAATAREVLKNQPLVAKLKAGAQAVVRDLICPDCLEKFLAAALAKIRARHAQNLILDDAGSLRAALRGANCTGLVEYRQAHPTQDDTQLGLHKAIERRVRVVPLPAAKVVGDGEDPACAALVNTVFNN</sequence>
<proteinExistence type="predicted"/>
<keyword evidence="2" id="KW-1185">Reference proteome</keyword>
<evidence type="ECO:0008006" key="3">
    <source>
        <dbReference type="Google" id="ProtNLM"/>
    </source>
</evidence>
<protein>
    <recommendedName>
        <fullName evidence="3">Glycosyl transferase CAP10 domain-containing protein</fullName>
    </recommendedName>
</protein>
<dbReference type="AlphaFoldDB" id="A0A8J2WVS1"/>
<dbReference type="Proteomes" id="UP000789595">
    <property type="component" value="Unassembled WGS sequence"/>
</dbReference>